<dbReference type="InterPro" id="IPR010093">
    <property type="entry name" value="SinI_DNA-bd"/>
</dbReference>
<keyword evidence="4" id="KW-1185">Reference proteome</keyword>
<dbReference type="InterPro" id="IPR041657">
    <property type="entry name" value="HTH_17"/>
</dbReference>
<proteinExistence type="predicted"/>
<evidence type="ECO:0000313" key="4">
    <source>
        <dbReference type="Proteomes" id="UP000295301"/>
    </source>
</evidence>
<gene>
    <name evidence="3" type="ORF">E1832_00610</name>
</gene>
<evidence type="ECO:0000259" key="2">
    <source>
        <dbReference type="Pfam" id="PF12728"/>
    </source>
</evidence>
<protein>
    <submittedName>
        <fullName evidence="3">Helix-turn-helix domain-containing protein</fullName>
    </submittedName>
</protein>
<reference evidence="3 4" key="1">
    <citation type="submission" date="2019-03" db="EMBL/GenBank/DDBJ databases">
        <title>Ruegeria lutea sp. nov., a novel strain, isolated from marine sediment, the Masan Bay, South Korea.</title>
        <authorList>
            <person name="Kim J."/>
            <person name="Kim D.-Y."/>
            <person name="Lee S.-S."/>
        </authorList>
    </citation>
    <scope>NUCLEOTIDE SEQUENCE [LARGE SCALE GENOMIC DNA]</scope>
    <source>
        <strain evidence="3 4">318-1</strain>
    </source>
</reference>
<dbReference type="GO" id="GO:0003677">
    <property type="term" value="F:DNA binding"/>
    <property type="evidence" value="ECO:0007669"/>
    <property type="project" value="InterPro"/>
</dbReference>
<dbReference type="NCBIfam" id="TIGR01764">
    <property type="entry name" value="excise"/>
    <property type="match status" value="1"/>
</dbReference>
<name>A0A4R5VH35_9RHOB</name>
<dbReference type="AlphaFoldDB" id="A0A4R5VH35"/>
<evidence type="ECO:0000313" key="3">
    <source>
        <dbReference type="EMBL" id="TDK53356.1"/>
    </source>
</evidence>
<accession>A0A4R5VH35</accession>
<dbReference type="EMBL" id="SMUV01000027">
    <property type="protein sequence ID" value="TDK53356.1"/>
    <property type="molecule type" value="Genomic_DNA"/>
</dbReference>
<evidence type="ECO:0000256" key="1">
    <source>
        <dbReference type="SAM" id="MobiDB-lite"/>
    </source>
</evidence>
<dbReference type="Proteomes" id="UP000295301">
    <property type="component" value="Unassembled WGS sequence"/>
</dbReference>
<feature type="domain" description="Helix-turn-helix" evidence="2">
    <location>
        <begin position="31"/>
        <end position="75"/>
    </location>
</feature>
<comment type="caution">
    <text evidence="3">The sequence shown here is derived from an EMBL/GenBank/DDBJ whole genome shotgun (WGS) entry which is preliminary data.</text>
</comment>
<dbReference type="OrthoDB" id="7872598at2"/>
<dbReference type="Pfam" id="PF12728">
    <property type="entry name" value="HTH_17"/>
    <property type="match status" value="1"/>
</dbReference>
<sequence length="131" mass="14528">MLFVHHSASELLVAITEARGQKGELDLSPPYTPKTLAERWSCSSETVRQLCKSGRLESFRVGRQFRIPSHKVEEYEQCRNIASVGSTTASSLSGMRKMDADAGIVLTRTPSNAPRPKPVTSSLPRQPERMN</sequence>
<organism evidence="3 4">
    <name type="scientific">Antarcticimicrobium luteum</name>
    <dbReference type="NCBI Taxonomy" id="2547397"/>
    <lineage>
        <taxon>Bacteria</taxon>
        <taxon>Pseudomonadati</taxon>
        <taxon>Pseudomonadota</taxon>
        <taxon>Alphaproteobacteria</taxon>
        <taxon>Rhodobacterales</taxon>
        <taxon>Paracoccaceae</taxon>
        <taxon>Antarcticimicrobium</taxon>
    </lineage>
</organism>
<feature type="region of interest" description="Disordered" evidence="1">
    <location>
        <begin position="107"/>
        <end position="131"/>
    </location>
</feature>